<keyword evidence="1" id="KW-0805">Transcription regulation</keyword>
<dbReference type="EMBL" id="AP025564">
    <property type="protein sequence ID" value="BDE96889.1"/>
    <property type="molecule type" value="Genomic_DNA"/>
</dbReference>
<proteinExistence type="predicted"/>
<dbReference type="SMART" id="SM00421">
    <property type="entry name" value="HTH_LUXR"/>
    <property type="match status" value="1"/>
</dbReference>
<keyword evidence="2" id="KW-0238">DNA-binding</keyword>
<dbReference type="PANTHER" id="PTHR44688:SF16">
    <property type="entry name" value="DNA-BINDING TRANSCRIPTIONAL ACTIVATOR DEVR_DOSR"/>
    <property type="match status" value="1"/>
</dbReference>
<dbReference type="InterPro" id="IPR000792">
    <property type="entry name" value="Tscrpt_reg_LuxR_C"/>
</dbReference>
<keyword evidence="4" id="KW-0812">Transmembrane</keyword>
<accession>A0ABM7WKI9</accession>
<evidence type="ECO:0000313" key="6">
    <source>
        <dbReference type="EMBL" id="BDE96889.1"/>
    </source>
</evidence>
<dbReference type="RefSeq" id="WP_244386027.1">
    <property type="nucleotide sequence ID" value="NZ_AP025564.1"/>
</dbReference>
<dbReference type="CDD" id="cd06170">
    <property type="entry name" value="LuxR_C_like"/>
    <property type="match status" value="1"/>
</dbReference>
<dbReference type="PRINTS" id="PR00038">
    <property type="entry name" value="HTHLUXR"/>
</dbReference>
<dbReference type="PANTHER" id="PTHR44688">
    <property type="entry name" value="DNA-BINDING TRANSCRIPTIONAL ACTIVATOR DEVR_DOSR"/>
    <property type="match status" value="1"/>
</dbReference>
<feature type="transmembrane region" description="Helical" evidence="4">
    <location>
        <begin position="127"/>
        <end position="148"/>
    </location>
</feature>
<dbReference type="InterPro" id="IPR036388">
    <property type="entry name" value="WH-like_DNA-bd_sf"/>
</dbReference>
<evidence type="ECO:0000256" key="2">
    <source>
        <dbReference type="ARBA" id="ARBA00023125"/>
    </source>
</evidence>
<protein>
    <recommendedName>
        <fullName evidence="5">HTH luxR-type domain-containing protein</fullName>
    </recommendedName>
</protein>
<evidence type="ECO:0000313" key="7">
    <source>
        <dbReference type="Proteomes" id="UP001320544"/>
    </source>
</evidence>
<organism evidence="6 7">
    <name type="scientific">Raoultibacter timonensis</name>
    <dbReference type="NCBI Taxonomy" id="1907662"/>
    <lineage>
        <taxon>Bacteria</taxon>
        <taxon>Bacillati</taxon>
        <taxon>Actinomycetota</taxon>
        <taxon>Coriobacteriia</taxon>
        <taxon>Eggerthellales</taxon>
        <taxon>Eggerthellaceae</taxon>
        <taxon>Raoultibacter</taxon>
    </lineage>
</organism>
<evidence type="ECO:0000256" key="3">
    <source>
        <dbReference type="ARBA" id="ARBA00023163"/>
    </source>
</evidence>
<feature type="transmembrane region" description="Helical" evidence="4">
    <location>
        <begin position="372"/>
        <end position="395"/>
    </location>
</feature>
<feature type="transmembrane region" description="Helical" evidence="4">
    <location>
        <begin position="401"/>
        <end position="423"/>
    </location>
</feature>
<reference evidence="6 7" key="1">
    <citation type="submission" date="2022-01" db="EMBL/GenBank/DDBJ databases">
        <title>Novel bile acid biosynthetic pathways are enriched in the microbiome of centenarians.</title>
        <authorList>
            <person name="Sato Y."/>
            <person name="Atarashi K."/>
            <person name="Plichta R.D."/>
            <person name="Arai Y."/>
            <person name="Sasajima S."/>
            <person name="Kearney M.S."/>
            <person name="Suda W."/>
            <person name="Takeshita K."/>
            <person name="Sasaki T."/>
            <person name="Okamoto S."/>
            <person name="Skelly N.A."/>
            <person name="Okamura Y."/>
            <person name="Vlamakis H."/>
            <person name="Li Y."/>
            <person name="Tanoue T."/>
            <person name="Takei H."/>
            <person name="Nittono H."/>
            <person name="Narushima S."/>
            <person name="Irie J."/>
            <person name="Itoh H."/>
            <person name="Moriya K."/>
            <person name="Sugiura Y."/>
            <person name="Suematsu M."/>
            <person name="Moritoki N."/>
            <person name="Shibata S."/>
            <person name="Littman R.D."/>
            <person name="Fischbach A.M."/>
            <person name="Uwamino Y."/>
            <person name="Inoue T."/>
            <person name="Honda A."/>
            <person name="Hattori M."/>
            <person name="Murai T."/>
            <person name="Xavier J.R."/>
            <person name="Hirose N."/>
            <person name="Honda K."/>
        </authorList>
    </citation>
    <scope>NUCLEOTIDE SEQUENCE [LARGE SCALE GENOMIC DNA]</scope>
    <source>
        <strain evidence="6 7">CE91-St30</strain>
    </source>
</reference>
<feature type="transmembrane region" description="Helical" evidence="4">
    <location>
        <begin position="35"/>
        <end position="56"/>
    </location>
</feature>
<feature type="transmembrane region" description="Helical" evidence="4">
    <location>
        <begin position="160"/>
        <end position="179"/>
    </location>
</feature>
<feature type="transmembrane region" description="Helical" evidence="4">
    <location>
        <begin position="76"/>
        <end position="95"/>
    </location>
</feature>
<evidence type="ECO:0000259" key="5">
    <source>
        <dbReference type="PROSITE" id="PS50043"/>
    </source>
</evidence>
<feature type="transmembrane region" description="Helical" evidence="4">
    <location>
        <begin position="250"/>
        <end position="269"/>
    </location>
</feature>
<dbReference type="PROSITE" id="PS50043">
    <property type="entry name" value="HTH_LUXR_2"/>
    <property type="match status" value="1"/>
</dbReference>
<dbReference type="Gene3D" id="1.10.10.10">
    <property type="entry name" value="Winged helix-like DNA-binding domain superfamily/Winged helix DNA-binding domain"/>
    <property type="match status" value="1"/>
</dbReference>
<dbReference type="InterPro" id="IPR036259">
    <property type="entry name" value="MFS_trans_sf"/>
</dbReference>
<keyword evidence="4" id="KW-0472">Membrane</keyword>
<dbReference type="Pfam" id="PF00196">
    <property type="entry name" value="GerE"/>
    <property type="match status" value="1"/>
</dbReference>
<keyword evidence="7" id="KW-1185">Reference proteome</keyword>
<dbReference type="Proteomes" id="UP001320544">
    <property type="component" value="Chromosome"/>
</dbReference>
<feature type="transmembrane region" description="Helical" evidence="4">
    <location>
        <begin position="281"/>
        <end position="301"/>
    </location>
</feature>
<keyword evidence="3" id="KW-0804">Transcription</keyword>
<dbReference type="SUPFAM" id="SSF46894">
    <property type="entry name" value="C-terminal effector domain of the bipartite response regulators"/>
    <property type="match status" value="1"/>
</dbReference>
<feature type="transmembrane region" description="Helical" evidence="4">
    <location>
        <begin position="185"/>
        <end position="205"/>
    </location>
</feature>
<sequence>MRYDHTQVLDASINLRFQQEDAPAQEKRRVFTIRIPILCLIGFSLYLGWIFCLFWSPSLTPAALIGDYQAHLARMVMTVAMFFAYVLFGVFARFFASRKGEVLLKTLSLVLSPMACLMGFLSPGFELPIAFLLWAASGIGSSALLLVWSKKIVELTRKQVIFSVSSSFLIGAFLFISTAFMPGGIAFLAIGSLPVVSVVFAVFAMSRSLTIDSMPTDGSARSVSTLREEAPHSSAGSPSKEEDKGDRKIAFMRTILLAFAYSVSIGFVGSCATTQPFYPGGLYVIAAGNAFAAVFTVLFLVRKPKDIAVILIEVFLPIMLVCIFLFSFVGHAGQLACIFIMLALLACHDIVDIADVSKSSLLFGENYVRTFAVGRTLNGLGCTLGWVVGMVLSFLPGIDASGRLFVCFALVVFLVVITSFAVFHPGPLSYVRSVKMDAVLEARRASAIGGEPGALLHSKVERIAQEYDLTSRQAEVLLCLAQGRNAGYIAQKFTISTHTAKSHIYNIYNKLNIHSQQELLDIVEVARCDDLARETTDLTADLRA</sequence>
<feature type="domain" description="HTH luxR-type" evidence="5">
    <location>
        <begin position="462"/>
        <end position="527"/>
    </location>
</feature>
<keyword evidence="4" id="KW-1133">Transmembrane helix</keyword>
<evidence type="ECO:0000256" key="4">
    <source>
        <dbReference type="SAM" id="Phobius"/>
    </source>
</evidence>
<evidence type="ECO:0000256" key="1">
    <source>
        <dbReference type="ARBA" id="ARBA00023015"/>
    </source>
</evidence>
<feature type="transmembrane region" description="Helical" evidence="4">
    <location>
        <begin position="102"/>
        <end position="121"/>
    </location>
</feature>
<dbReference type="SUPFAM" id="SSF103473">
    <property type="entry name" value="MFS general substrate transporter"/>
    <property type="match status" value="1"/>
</dbReference>
<dbReference type="InterPro" id="IPR016032">
    <property type="entry name" value="Sig_transdc_resp-reg_C-effctor"/>
</dbReference>
<gene>
    <name evidence="6" type="ORF">CE91St30_22220</name>
</gene>
<name>A0ABM7WKI9_9ACTN</name>
<feature type="transmembrane region" description="Helical" evidence="4">
    <location>
        <begin position="308"/>
        <end position="326"/>
    </location>
</feature>